<evidence type="ECO:0000259" key="12">
    <source>
        <dbReference type="Pfam" id="PF01435"/>
    </source>
</evidence>
<evidence type="ECO:0000256" key="4">
    <source>
        <dbReference type="ARBA" id="ARBA00022692"/>
    </source>
</evidence>
<dbReference type="Pfam" id="PF01435">
    <property type="entry name" value="Peptidase_M48"/>
    <property type="match status" value="1"/>
</dbReference>
<proteinExistence type="inferred from homology"/>
<keyword evidence="4 11" id="KW-0812">Transmembrane</keyword>
<feature type="domain" description="Peptidase M48" evidence="12">
    <location>
        <begin position="113"/>
        <end position="367"/>
    </location>
</feature>
<comment type="caution">
    <text evidence="13">The sequence shown here is derived from an EMBL/GenBank/DDBJ whole genome shotgun (WGS) entry which is preliminary data.</text>
</comment>
<dbReference type="InterPro" id="IPR001915">
    <property type="entry name" value="Peptidase_M48"/>
</dbReference>
<evidence type="ECO:0000256" key="6">
    <source>
        <dbReference type="ARBA" id="ARBA00022801"/>
    </source>
</evidence>
<feature type="transmembrane region" description="Helical" evidence="11">
    <location>
        <begin position="12"/>
        <end position="32"/>
    </location>
</feature>
<evidence type="ECO:0000256" key="8">
    <source>
        <dbReference type="ARBA" id="ARBA00022989"/>
    </source>
</evidence>
<feature type="binding site" evidence="11">
    <location>
        <position position="178"/>
    </location>
    <ligand>
        <name>Zn(2+)</name>
        <dbReference type="ChEBI" id="CHEBI:29105"/>
        <note>catalytic</note>
    </ligand>
</feature>
<feature type="transmembrane region" description="Helical" evidence="11">
    <location>
        <begin position="231"/>
        <end position="254"/>
    </location>
</feature>
<gene>
    <name evidence="11" type="primary">htpX</name>
    <name evidence="13" type="ORF">ENT92_01300</name>
</gene>
<reference evidence="13" key="1">
    <citation type="journal article" date="2020" name="mSystems">
        <title>Genome- and Community-Level Interaction Insights into Carbon Utilization and Element Cycling Functions of Hydrothermarchaeota in Hydrothermal Sediment.</title>
        <authorList>
            <person name="Zhou Z."/>
            <person name="Liu Y."/>
            <person name="Xu W."/>
            <person name="Pan J."/>
            <person name="Luo Z.H."/>
            <person name="Li M."/>
        </authorList>
    </citation>
    <scope>NUCLEOTIDE SEQUENCE [LARGE SCALE GENOMIC DNA]</scope>
    <source>
        <strain evidence="13">SpSt-622</strain>
    </source>
</reference>
<evidence type="ECO:0000256" key="2">
    <source>
        <dbReference type="ARBA" id="ARBA00022475"/>
    </source>
</evidence>
<feature type="binding site" evidence="11">
    <location>
        <position position="259"/>
    </location>
    <ligand>
        <name>Zn(2+)</name>
        <dbReference type="ChEBI" id="CHEBI:29105"/>
        <note>catalytic</note>
    </ligand>
</feature>
<keyword evidence="10 11" id="KW-0472">Membrane</keyword>
<comment type="subcellular location">
    <subcellularLocation>
        <location evidence="11">Cell membrane</location>
        <topology evidence="11">Multi-pass membrane protein</topology>
    </subcellularLocation>
</comment>
<protein>
    <recommendedName>
        <fullName evidence="11">Protease HtpX homolog</fullName>
        <ecNumber evidence="11">3.4.24.-</ecNumber>
    </recommendedName>
</protein>
<dbReference type="GO" id="GO:0004222">
    <property type="term" value="F:metalloendopeptidase activity"/>
    <property type="evidence" value="ECO:0007669"/>
    <property type="project" value="UniProtKB-UniRule"/>
</dbReference>
<feature type="active site" evidence="11">
    <location>
        <position position="179"/>
    </location>
</feature>
<comment type="similarity">
    <text evidence="1 11">Belongs to the peptidase M48B family.</text>
</comment>
<comment type="cofactor">
    <cofactor evidence="11">
        <name>Zn(2+)</name>
        <dbReference type="ChEBI" id="CHEBI:29105"/>
    </cofactor>
    <text evidence="11">Binds 1 zinc ion per subunit.</text>
</comment>
<keyword evidence="5 11" id="KW-0479">Metal-binding</keyword>
<evidence type="ECO:0000256" key="5">
    <source>
        <dbReference type="ARBA" id="ARBA00022723"/>
    </source>
</evidence>
<dbReference type="GO" id="GO:0008270">
    <property type="term" value="F:zinc ion binding"/>
    <property type="evidence" value="ECO:0007669"/>
    <property type="project" value="UniProtKB-UniRule"/>
</dbReference>
<feature type="binding site" evidence="11">
    <location>
        <position position="182"/>
    </location>
    <ligand>
        <name>Zn(2+)</name>
        <dbReference type="ChEBI" id="CHEBI:29105"/>
        <note>catalytic</note>
    </ligand>
</feature>
<dbReference type="EMBL" id="DTAN01000051">
    <property type="protein sequence ID" value="HGU64839.1"/>
    <property type="molecule type" value="Genomic_DNA"/>
</dbReference>
<dbReference type="AlphaFoldDB" id="A0A7J3PL76"/>
<evidence type="ECO:0000256" key="3">
    <source>
        <dbReference type="ARBA" id="ARBA00022670"/>
    </source>
</evidence>
<evidence type="ECO:0000256" key="7">
    <source>
        <dbReference type="ARBA" id="ARBA00022833"/>
    </source>
</evidence>
<dbReference type="GO" id="GO:0006508">
    <property type="term" value="P:proteolysis"/>
    <property type="evidence" value="ECO:0007669"/>
    <property type="project" value="UniProtKB-KW"/>
</dbReference>
<keyword evidence="9 11" id="KW-0482">Metalloprotease</keyword>
<keyword evidence="6 11" id="KW-0378">Hydrolase</keyword>
<dbReference type="GO" id="GO:0005886">
    <property type="term" value="C:plasma membrane"/>
    <property type="evidence" value="ECO:0007669"/>
    <property type="project" value="UniProtKB-SubCell"/>
</dbReference>
<keyword evidence="3 11" id="KW-0645">Protease</keyword>
<keyword evidence="2 11" id="KW-1003">Cell membrane</keyword>
<feature type="transmembrane region" description="Helical" evidence="11">
    <location>
        <begin position="44"/>
        <end position="73"/>
    </location>
</feature>
<dbReference type="InterPro" id="IPR050083">
    <property type="entry name" value="HtpX_protease"/>
</dbReference>
<dbReference type="PANTHER" id="PTHR43221">
    <property type="entry name" value="PROTEASE HTPX"/>
    <property type="match status" value="1"/>
</dbReference>
<dbReference type="Gene3D" id="3.30.2010.10">
    <property type="entry name" value="Metalloproteases ('zincins'), catalytic domain"/>
    <property type="match status" value="1"/>
</dbReference>
<organism evidence="13">
    <name type="scientific">Staphylothermus marinus</name>
    <dbReference type="NCBI Taxonomy" id="2280"/>
    <lineage>
        <taxon>Archaea</taxon>
        <taxon>Thermoproteota</taxon>
        <taxon>Thermoprotei</taxon>
        <taxon>Desulfurococcales</taxon>
        <taxon>Desulfurococcaceae</taxon>
        <taxon>Staphylothermus</taxon>
    </lineage>
</organism>
<evidence type="ECO:0000256" key="9">
    <source>
        <dbReference type="ARBA" id="ARBA00023049"/>
    </source>
</evidence>
<dbReference type="PANTHER" id="PTHR43221:SF2">
    <property type="entry name" value="PROTEASE HTPX HOMOLOG"/>
    <property type="match status" value="1"/>
</dbReference>
<name>A0A7J3PL76_STAMA</name>
<dbReference type="CDD" id="cd07338">
    <property type="entry name" value="M48B_HtpX_like"/>
    <property type="match status" value="1"/>
</dbReference>
<dbReference type="InterPro" id="IPR022919">
    <property type="entry name" value="Pept_M48_protease_HtpX"/>
</dbReference>
<evidence type="ECO:0000256" key="1">
    <source>
        <dbReference type="ARBA" id="ARBA00009779"/>
    </source>
</evidence>
<dbReference type="EC" id="3.4.24.-" evidence="11"/>
<feature type="transmembrane region" description="Helical" evidence="11">
    <location>
        <begin position="189"/>
        <end position="211"/>
    </location>
</feature>
<accession>A0A7J3PL76</accession>
<feature type="transmembrane region" description="Helical" evidence="11">
    <location>
        <begin position="79"/>
        <end position="101"/>
    </location>
</feature>
<evidence type="ECO:0000256" key="11">
    <source>
        <dbReference type="HAMAP-Rule" id="MF_00188"/>
    </source>
</evidence>
<dbReference type="HAMAP" id="MF_00188">
    <property type="entry name" value="Pept_M48_protease_HtpX"/>
    <property type="match status" value="1"/>
</dbReference>
<evidence type="ECO:0000313" key="13">
    <source>
        <dbReference type="EMBL" id="HGU64839.1"/>
    </source>
</evidence>
<keyword evidence="8 11" id="KW-1133">Transmembrane helix</keyword>
<sequence>MFLWLIDPFTMMAMIIAYAAGFIALMFLASLIAPKVASRLSNRFSLNASMALAMLIIIIGGLSAIYIISLIIYNVIGAYIIDLLAGLIIFLLIMNIFMYLASPVFINLMYGARQDSSLQEIVNSVASRSGMKPPKAVVVNGPPNAFAYGNFLTGRYVAVTTGMLKLVDRGELEAVIGHELGHHKHRDNAVMLLMGLFPSILYYMGIVLIRWGLITSVSRLSSRRNTGGGGLLLVLVGIVAVIFSFIMQILILAFSRLREYYADAHGARVSNPYSMQRSLAKLHLYYKSYETPREVVANSKLKTLFIYALTNTYANPYYPVRYFESESVAKIDRQKIEEIKKEKINPVQEIFSSHPPIPKRLVFLDKIAYGLERVV</sequence>
<evidence type="ECO:0000256" key="10">
    <source>
        <dbReference type="ARBA" id="ARBA00023136"/>
    </source>
</evidence>
<keyword evidence="7 11" id="KW-0862">Zinc</keyword>